<keyword evidence="3" id="KW-1185">Reference proteome</keyword>
<feature type="compositionally biased region" description="Polar residues" evidence="1">
    <location>
        <begin position="99"/>
        <end position="121"/>
    </location>
</feature>
<sequence length="165" mass="17446">MSYIHRISPHVICAPGGGAAPCVAGCVVRAHREQNVDDAGCSGLPRYAVLALRRARSGSSRSSAHRQHITSSARVLTVRLYSHPRVGTRIGAPPRSRASIPNTGSRTHSRTHASPPTSWTGATPPVAVPCLHNDGLRHGPALCRDPGFQAKFGEMLSAYPCDADA</sequence>
<reference evidence="3" key="1">
    <citation type="submission" date="2014-04" db="EMBL/GenBank/DDBJ databases">
        <title>Evolutionary Origins and Diversification of the Mycorrhizal Mutualists.</title>
        <authorList>
            <consortium name="DOE Joint Genome Institute"/>
            <consortium name="Mycorrhizal Genomics Consortium"/>
            <person name="Kohler A."/>
            <person name="Kuo A."/>
            <person name="Nagy L.G."/>
            <person name="Floudas D."/>
            <person name="Copeland A."/>
            <person name="Barry K.W."/>
            <person name="Cichocki N."/>
            <person name="Veneault-Fourrey C."/>
            <person name="LaButti K."/>
            <person name="Lindquist E.A."/>
            <person name="Lipzen A."/>
            <person name="Lundell T."/>
            <person name="Morin E."/>
            <person name="Murat C."/>
            <person name="Riley R."/>
            <person name="Ohm R."/>
            <person name="Sun H."/>
            <person name="Tunlid A."/>
            <person name="Henrissat B."/>
            <person name="Grigoriev I.V."/>
            <person name="Hibbett D.S."/>
            <person name="Martin F."/>
        </authorList>
    </citation>
    <scope>NUCLEOTIDE SEQUENCE [LARGE SCALE GENOMIC DNA]</scope>
    <source>
        <strain evidence="3">FD-334 SS-4</strain>
    </source>
</reference>
<evidence type="ECO:0000256" key="1">
    <source>
        <dbReference type="SAM" id="MobiDB-lite"/>
    </source>
</evidence>
<dbReference type="AlphaFoldDB" id="A0A0D2NQH2"/>
<dbReference type="Proteomes" id="UP000054270">
    <property type="component" value="Unassembled WGS sequence"/>
</dbReference>
<accession>A0A0D2NQH2</accession>
<gene>
    <name evidence="2" type="ORF">HYPSUDRAFT_204937</name>
</gene>
<organism evidence="2 3">
    <name type="scientific">Hypholoma sublateritium (strain FD-334 SS-4)</name>
    <dbReference type="NCBI Taxonomy" id="945553"/>
    <lineage>
        <taxon>Eukaryota</taxon>
        <taxon>Fungi</taxon>
        <taxon>Dikarya</taxon>
        <taxon>Basidiomycota</taxon>
        <taxon>Agaricomycotina</taxon>
        <taxon>Agaricomycetes</taxon>
        <taxon>Agaricomycetidae</taxon>
        <taxon>Agaricales</taxon>
        <taxon>Agaricineae</taxon>
        <taxon>Strophariaceae</taxon>
        <taxon>Hypholoma</taxon>
    </lineage>
</organism>
<dbReference type="EMBL" id="KN817582">
    <property type="protein sequence ID" value="KJA19026.1"/>
    <property type="molecule type" value="Genomic_DNA"/>
</dbReference>
<feature type="region of interest" description="Disordered" evidence="1">
    <location>
        <begin position="86"/>
        <end position="122"/>
    </location>
</feature>
<proteinExistence type="predicted"/>
<evidence type="ECO:0000313" key="3">
    <source>
        <dbReference type="Proteomes" id="UP000054270"/>
    </source>
</evidence>
<protein>
    <submittedName>
        <fullName evidence="2">Uncharacterized protein</fullName>
    </submittedName>
</protein>
<name>A0A0D2NQH2_HYPSF</name>
<evidence type="ECO:0000313" key="2">
    <source>
        <dbReference type="EMBL" id="KJA19026.1"/>
    </source>
</evidence>